<evidence type="ECO:0000313" key="7">
    <source>
        <dbReference type="EMBL" id="KAB3522765.1"/>
    </source>
</evidence>
<dbReference type="Proteomes" id="UP000436181">
    <property type="component" value="Unassembled WGS sequence"/>
</dbReference>
<dbReference type="Gene3D" id="1.10.10.10">
    <property type="entry name" value="Winged helix-like DNA-binding domain superfamily/Winged helix DNA-binding domain"/>
    <property type="match status" value="1"/>
</dbReference>
<dbReference type="InterPro" id="IPR000792">
    <property type="entry name" value="Tscrpt_reg_LuxR_C"/>
</dbReference>
<feature type="region of interest" description="Disordered" evidence="4">
    <location>
        <begin position="149"/>
        <end position="174"/>
    </location>
</feature>
<dbReference type="InterPro" id="IPR011006">
    <property type="entry name" value="CheY-like_superfamily"/>
</dbReference>
<feature type="domain" description="Response regulatory" evidence="6">
    <location>
        <begin position="4"/>
        <end position="119"/>
    </location>
</feature>
<evidence type="ECO:0000256" key="3">
    <source>
        <dbReference type="PROSITE-ProRule" id="PRU00169"/>
    </source>
</evidence>
<dbReference type="SMART" id="SM00421">
    <property type="entry name" value="HTH_LUXR"/>
    <property type="match status" value="1"/>
</dbReference>
<evidence type="ECO:0000256" key="2">
    <source>
        <dbReference type="ARBA" id="ARBA00023125"/>
    </source>
</evidence>
<keyword evidence="2" id="KW-0238">DNA-binding</keyword>
<dbReference type="InterPro" id="IPR058245">
    <property type="entry name" value="NreC/VraR/RcsB-like_REC"/>
</dbReference>
<dbReference type="InterPro" id="IPR001789">
    <property type="entry name" value="Sig_transdc_resp-reg_receiver"/>
</dbReference>
<feature type="compositionally biased region" description="Low complexity" evidence="4">
    <location>
        <begin position="155"/>
        <end position="170"/>
    </location>
</feature>
<dbReference type="PROSITE" id="PS50110">
    <property type="entry name" value="RESPONSE_REGULATORY"/>
    <property type="match status" value="1"/>
</dbReference>
<comment type="caution">
    <text evidence="3">Lacks conserved residue(s) required for the propagation of feature annotation.</text>
</comment>
<dbReference type="RefSeq" id="WP_151843661.1">
    <property type="nucleotide sequence ID" value="NZ_WBZJ01000001.1"/>
</dbReference>
<evidence type="ECO:0000259" key="6">
    <source>
        <dbReference type="PROSITE" id="PS50110"/>
    </source>
</evidence>
<proteinExistence type="predicted"/>
<dbReference type="Gene3D" id="3.40.50.2300">
    <property type="match status" value="1"/>
</dbReference>
<keyword evidence="1" id="KW-0597">Phosphoprotein</keyword>
<protein>
    <submittedName>
        <fullName evidence="7">Response regulator transcription factor</fullName>
    </submittedName>
</protein>
<dbReference type="InterPro" id="IPR036388">
    <property type="entry name" value="WH-like_DNA-bd_sf"/>
</dbReference>
<dbReference type="PANTHER" id="PTHR43214">
    <property type="entry name" value="TWO-COMPONENT RESPONSE REGULATOR"/>
    <property type="match status" value="1"/>
</dbReference>
<evidence type="ECO:0000259" key="5">
    <source>
        <dbReference type="PROSITE" id="PS50043"/>
    </source>
</evidence>
<feature type="domain" description="HTH luxR-type" evidence="5">
    <location>
        <begin position="187"/>
        <end position="251"/>
    </location>
</feature>
<dbReference type="PANTHER" id="PTHR43214:SF43">
    <property type="entry name" value="TWO-COMPONENT RESPONSE REGULATOR"/>
    <property type="match status" value="1"/>
</dbReference>
<dbReference type="SUPFAM" id="SSF52172">
    <property type="entry name" value="CheY-like"/>
    <property type="match status" value="1"/>
</dbReference>
<dbReference type="CDD" id="cd17535">
    <property type="entry name" value="REC_NarL-like"/>
    <property type="match status" value="1"/>
</dbReference>
<name>A0ABQ6VEA2_9CORY</name>
<dbReference type="Pfam" id="PF00196">
    <property type="entry name" value="GerE"/>
    <property type="match status" value="1"/>
</dbReference>
<evidence type="ECO:0000256" key="1">
    <source>
        <dbReference type="ARBA" id="ARBA00022553"/>
    </source>
</evidence>
<evidence type="ECO:0000313" key="8">
    <source>
        <dbReference type="Proteomes" id="UP000436181"/>
    </source>
</evidence>
<dbReference type="InterPro" id="IPR016032">
    <property type="entry name" value="Sig_transdc_resp-reg_C-effctor"/>
</dbReference>
<dbReference type="PROSITE" id="PS50043">
    <property type="entry name" value="HTH_LUXR_2"/>
    <property type="match status" value="1"/>
</dbReference>
<reference evidence="7 8" key="1">
    <citation type="submission" date="2019-10" db="EMBL/GenBank/DDBJ databases">
        <title>Corynebacterium sp novel species isolated from the respiratory tract of Marmot.</title>
        <authorList>
            <person name="Zhang G."/>
        </authorList>
    </citation>
    <scope>NUCLEOTIDE SEQUENCE [LARGE SCALE GENOMIC DNA]</scope>
    <source>
        <strain evidence="7 8">336</strain>
    </source>
</reference>
<keyword evidence="8" id="KW-1185">Reference proteome</keyword>
<evidence type="ECO:0000256" key="4">
    <source>
        <dbReference type="SAM" id="MobiDB-lite"/>
    </source>
</evidence>
<sequence length="251" mass="26606">MSTRILIIDNDPAILDTLPAHISSARDMTLIDVMASGVQALEWLDENTCDLILTGMELPDIDRWELIEHLQRDYPVPFIVLASEHSEEAMLECLRMGAVGYVLKSQTPDAILAAVRNAAHGGAALSIASVRRLVEMRLVKMSAACGSPHGGTSGGSAAHGRAAHGSAAHRSAADGEGADGIAADSLVKNAADILSESELLVMDLLLQGFPNKRIAEELNYSVSSIKQKASAVLKATGTASRTELIAKYHQS</sequence>
<dbReference type="Pfam" id="PF00072">
    <property type="entry name" value="Response_reg"/>
    <property type="match status" value="1"/>
</dbReference>
<dbReference type="EMBL" id="WBZJ01000001">
    <property type="protein sequence ID" value="KAB3522765.1"/>
    <property type="molecule type" value="Genomic_DNA"/>
</dbReference>
<organism evidence="7 8">
    <name type="scientific">Corynebacterium zhongnanshanii</name>
    <dbReference type="NCBI Taxonomy" id="2768834"/>
    <lineage>
        <taxon>Bacteria</taxon>
        <taxon>Bacillati</taxon>
        <taxon>Actinomycetota</taxon>
        <taxon>Actinomycetes</taxon>
        <taxon>Mycobacteriales</taxon>
        <taxon>Corynebacteriaceae</taxon>
        <taxon>Corynebacterium</taxon>
    </lineage>
</organism>
<accession>A0ABQ6VEA2</accession>
<dbReference type="SUPFAM" id="SSF46894">
    <property type="entry name" value="C-terminal effector domain of the bipartite response regulators"/>
    <property type="match status" value="1"/>
</dbReference>
<dbReference type="SMART" id="SM00448">
    <property type="entry name" value="REC"/>
    <property type="match status" value="1"/>
</dbReference>
<gene>
    <name evidence="7" type="ORF">F8377_00905</name>
</gene>
<dbReference type="InterPro" id="IPR039420">
    <property type="entry name" value="WalR-like"/>
</dbReference>
<comment type="caution">
    <text evidence="7">The sequence shown here is derived from an EMBL/GenBank/DDBJ whole genome shotgun (WGS) entry which is preliminary data.</text>
</comment>